<dbReference type="EMBL" id="VSWC01000027">
    <property type="protein sequence ID" value="KAA1110193.1"/>
    <property type="molecule type" value="Genomic_DNA"/>
</dbReference>
<keyword evidence="6" id="KW-1185">Reference proteome</keyword>
<evidence type="ECO:0000313" key="6">
    <source>
        <dbReference type="Proteomes" id="UP000324748"/>
    </source>
</evidence>
<organism evidence="3 7">
    <name type="scientific">Puccinia graminis f. sp. tritici</name>
    <dbReference type="NCBI Taxonomy" id="56615"/>
    <lineage>
        <taxon>Eukaryota</taxon>
        <taxon>Fungi</taxon>
        <taxon>Dikarya</taxon>
        <taxon>Basidiomycota</taxon>
        <taxon>Pucciniomycotina</taxon>
        <taxon>Pucciniomycetes</taxon>
        <taxon>Pucciniales</taxon>
        <taxon>Pucciniaceae</taxon>
        <taxon>Puccinia</taxon>
    </lineage>
</organism>
<accession>A0A5B0MPP3</accession>
<gene>
    <name evidence="4" type="ORF">PGT21_012038</name>
    <name evidence="5" type="ORF">PGT21_013808</name>
    <name evidence="2" type="ORF">PGTUg99_008273</name>
    <name evidence="3" type="ORF">PGTUg99_018681</name>
</gene>
<evidence type="ECO:0000313" key="3">
    <source>
        <dbReference type="EMBL" id="KAA1078987.1"/>
    </source>
</evidence>
<evidence type="ECO:0000256" key="1">
    <source>
        <dbReference type="SAM" id="MobiDB-lite"/>
    </source>
</evidence>
<proteinExistence type="predicted"/>
<dbReference type="Proteomes" id="UP000325313">
    <property type="component" value="Unassembled WGS sequence"/>
</dbReference>
<comment type="caution">
    <text evidence="3">The sequence shown here is derived from an EMBL/GenBank/DDBJ whole genome shotgun (WGS) entry which is preliminary data.</text>
</comment>
<evidence type="ECO:0000313" key="2">
    <source>
        <dbReference type="EMBL" id="KAA1074052.1"/>
    </source>
</evidence>
<dbReference type="EMBL" id="VDEP01000473">
    <property type="protein sequence ID" value="KAA1074052.1"/>
    <property type="molecule type" value="Genomic_DNA"/>
</dbReference>
<evidence type="ECO:0000313" key="4">
    <source>
        <dbReference type="EMBL" id="KAA1090734.1"/>
    </source>
</evidence>
<feature type="region of interest" description="Disordered" evidence="1">
    <location>
        <begin position="1"/>
        <end position="21"/>
    </location>
</feature>
<name>A0A5B0MPP3_PUCGR</name>
<evidence type="ECO:0000313" key="7">
    <source>
        <dbReference type="Proteomes" id="UP000325313"/>
    </source>
</evidence>
<sequence length="136" mass="15549">MGGQQHPRKKKTKQLQPQRPTFFPQPISPTQFSLGILLNQLLIAITILFEFHRQPSSQSIHPHHQFTSIDARSLLRSLHHPIHLASSVVRHLSAQTLNDQSTPPRRAFFYSAWLDFFSHPIYPPHLVDAPQLALLG</sequence>
<dbReference type="EMBL" id="VSWC01000092">
    <property type="protein sequence ID" value="KAA1090734.1"/>
    <property type="molecule type" value="Genomic_DNA"/>
</dbReference>
<protein>
    <submittedName>
        <fullName evidence="3">Uncharacterized protein</fullName>
    </submittedName>
</protein>
<dbReference type="Proteomes" id="UP000324748">
    <property type="component" value="Unassembled WGS sequence"/>
</dbReference>
<reference evidence="6 7" key="1">
    <citation type="submission" date="2019-05" db="EMBL/GenBank/DDBJ databases">
        <title>Emergence of the Ug99 lineage of the wheat stem rust pathogen through somatic hybridization.</title>
        <authorList>
            <person name="Li F."/>
            <person name="Upadhyaya N.M."/>
            <person name="Sperschneider J."/>
            <person name="Matny O."/>
            <person name="Nguyen-Phuc H."/>
            <person name="Mago R."/>
            <person name="Raley C."/>
            <person name="Miller M.E."/>
            <person name="Silverstein K.A.T."/>
            <person name="Henningsen E."/>
            <person name="Hirsch C.D."/>
            <person name="Visser B."/>
            <person name="Pretorius Z.A."/>
            <person name="Steffenson B.J."/>
            <person name="Schwessinger B."/>
            <person name="Dodds P.N."/>
            <person name="Figueroa M."/>
        </authorList>
    </citation>
    <scope>NUCLEOTIDE SEQUENCE [LARGE SCALE GENOMIC DNA]</scope>
    <source>
        <strain evidence="4">21-0</strain>
        <strain evidence="3 7">Ug99</strain>
    </source>
</reference>
<dbReference type="EMBL" id="VDEP01000445">
    <property type="protein sequence ID" value="KAA1078987.1"/>
    <property type="molecule type" value="Genomic_DNA"/>
</dbReference>
<dbReference type="AlphaFoldDB" id="A0A5B0MPP3"/>
<feature type="compositionally biased region" description="Basic residues" evidence="1">
    <location>
        <begin position="1"/>
        <end position="13"/>
    </location>
</feature>
<evidence type="ECO:0000313" key="5">
    <source>
        <dbReference type="EMBL" id="KAA1110193.1"/>
    </source>
</evidence>